<proteinExistence type="predicted"/>
<keyword evidence="2" id="KW-1185">Reference proteome</keyword>
<dbReference type="EMBL" id="JBIGIB010000003">
    <property type="protein sequence ID" value="MFG6467262.1"/>
    <property type="molecule type" value="Genomic_DNA"/>
</dbReference>
<organism evidence="1 2">
    <name type="scientific">Pelomonas baiyunensis</name>
    <dbReference type="NCBI Taxonomy" id="3299026"/>
    <lineage>
        <taxon>Bacteria</taxon>
        <taxon>Pseudomonadati</taxon>
        <taxon>Pseudomonadota</taxon>
        <taxon>Betaproteobacteria</taxon>
        <taxon>Burkholderiales</taxon>
        <taxon>Sphaerotilaceae</taxon>
        <taxon>Roseateles</taxon>
    </lineage>
</organism>
<comment type="caution">
    <text evidence="1">The sequence shown here is derived from an EMBL/GenBank/DDBJ whole genome shotgun (WGS) entry which is preliminary data.</text>
</comment>
<reference evidence="1 2" key="1">
    <citation type="submission" date="2024-08" db="EMBL/GenBank/DDBJ databases">
        <authorList>
            <person name="Lu H."/>
        </authorList>
    </citation>
    <scope>NUCLEOTIDE SEQUENCE [LARGE SCALE GENOMIC DNA]</scope>
    <source>
        <strain evidence="1 2">BYS87W</strain>
    </source>
</reference>
<sequence length="208" mass="21245">MAWTLALGLQGGLWAGLWQASQSGGPGASPSAALPSIRTVVPVRWVAPPPARVAGTVAAAQPRGGAVGRSTRWVEGVPPVDAPQAVSDARPVTGAAGSGAGAAEGVVPRLPATPAEAVAPLDLRVPRAALRTPADHGAAWAAQDDRAHSAPLTRWDRLAQASGAAPCFVMRRDADGQLRKQVGRLVGRPRLYAEATGDTRPVFQCEAG</sequence>
<protein>
    <submittedName>
        <fullName evidence="1">Uncharacterized protein</fullName>
    </submittedName>
</protein>
<evidence type="ECO:0000313" key="2">
    <source>
        <dbReference type="Proteomes" id="UP001606303"/>
    </source>
</evidence>
<dbReference type="RefSeq" id="WP_394384686.1">
    <property type="nucleotide sequence ID" value="NZ_JBIGIB010000003.1"/>
</dbReference>
<evidence type="ECO:0000313" key="1">
    <source>
        <dbReference type="EMBL" id="MFG6467262.1"/>
    </source>
</evidence>
<name>A0ABW7GZ44_9BURK</name>
<accession>A0ABW7GZ44</accession>
<gene>
    <name evidence="1" type="ORF">ACG01O_11635</name>
</gene>
<dbReference type="Proteomes" id="UP001606303">
    <property type="component" value="Unassembled WGS sequence"/>
</dbReference>